<evidence type="ECO:0000313" key="1">
    <source>
        <dbReference type="EMBL" id="JAE16458.1"/>
    </source>
</evidence>
<protein>
    <submittedName>
        <fullName evidence="1">Uncharacterized protein</fullName>
    </submittedName>
</protein>
<accession>A0A0A9G719</accession>
<reference evidence="1" key="1">
    <citation type="submission" date="2014-09" db="EMBL/GenBank/DDBJ databases">
        <authorList>
            <person name="Magalhaes I.L.F."/>
            <person name="Oliveira U."/>
            <person name="Santos F.R."/>
            <person name="Vidigal T.H.D.A."/>
            <person name="Brescovit A.D."/>
            <person name="Santos A.J."/>
        </authorList>
    </citation>
    <scope>NUCLEOTIDE SEQUENCE</scope>
    <source>
        <tissue evidence="1">Shoot tissue taken approximately 20 cm above the soil surface</tissue>
    </source>
</reference>
<dbReference type="EMBL" id="GBRH01181438">
    <property type="protein sequence ID" value="JAE16458.1"/>
    <property type="molecule type" value="Transcribed_RNA"/>
</dbReference>
<sequence>MVVQNKNDHLMTFFLVWFPIDGVLL</sequence>
<organism evidence="1">
    <name type="scientific">Arundo donax</name>
    <name type="common">Giant reed</name>
    <name type="synonym">Donax arundinaceus</name>
    <dbReference type="NCBI Taxonomy" id="35708"/>
    <lineage>
        <taxon>Eukaryota</taxon>
        <taxon>Viridiplantae</taxon>
        <taxon>Streptophyta</taxon>
        <taxon>Embryophyta</taxon>
        <taxon>Tracheophyta</taxon>
        <taxon>Spermatophyta</taxon>
        <taxon>Magnoliopsida</taxon>
        <taxon>Liliopsida</taxon>
        <taxon>Poales</taxon>
        <taxon>Poaceae</taxon>
        <taxon>PACMAD clade</taxon>
        <taxon>Arundinoideae</taxon>
        <taxon>Arundineae</taxon>
        <taxon>Arundo</taxon>
    </lineage>
</organism>
<proteinExistence type="predicted"/>
<dbReference type="AlphaFoldDB" id="A0A0A9G719"/>
<name>A0A0A9G719_ARUDO</name>
<reference evidence="1" key="2">
    <citation type="journal article" date="2015" name="Data Brief">
        <title>Shoot transcriptome of the giant reed, Arundo donax.</title>
        <authorList>
            <person name="Barrero R.A."/>
            <person name="Guerrero F.D."/>
            <person name="Moolhuijzen P."/>
            <person name="Goolsby J.A."/>
            <person name="Tidwell J."/>
            <person name="Bellgard S.E."/>
            <person name="Bellgard M.I."/>
        </authorList>
    </citation>
    <scope>NUCLEOTIDE SEQUENCE</scope>
    <source>
        <tissue evidence="1">Shoot tissue taken approximately 20 cm above the soil surface</tissue>
    </source>
</reference>